<dbReference type="GO" id="GO:0004312">
    <property type="term" value="F:fatty acid synthase activity"/>
    <property type="evidence" value="ECO:0007669"/>
    <property type="project" value="TreeGrafter"/>
</dbReference>
<keyword evidence="5" id="KW-0511">Multifunctional enzyme</keyword>
<dbReference type="InterPro" id="IPR020806">
    <property type="entry name" value="PKS_PP-bd"/>
</dbReference>
<dbReference type="SUPFAM" id="SSF52151">
    <property type="entry name" value="FabD/lysophospholipase-like"/>
    <property type="match status" value="1"/>
</dbReference>
<dbReference type="PANTHER" id="PTHR43775">
    <property type="entry name" value="FATTY ACID SYNTHASE"/>
    <property type="match status" value="1"/>
</dbReference>
<keyword evidence="3" id="KW-0808">Transferase</keyword>
<dbReference type="InterPro" id="IPR032821">
    <property type="entry name" value="PKS_assoc"/>
</dbReference>
<name>A0A5N6F7E5_9EURO</name>
<dbReference type="Pfam" id="PF00109">
    <property type="entry name" value="ketoacyl-synt"/>
    <property type="match status" value="1"/>
</dbReference>
<dbReference type="SMART" id="SM00823">
    <property type="entry name" value="PKS_PP"/>
    <property type="match status" value="1"/>
</dbReference>
<gene>
    <name evidence="11" type="ORF">BDV33DRAFT_198157</name>
</gene>
<dbReference type="Gene3D" id="3.40.366.10">
    <property type="entry name" value="Malonyl-Coenzyme A Acyl Carrier Protein, domain 2"/>
    <property type="match status" value="1"/>
</dbReference>
<dbReference type="InterPro" id="IPR057326">
    <property type="entry name" value="KR_dom"/>
</dbReference>
<dbReference type="PROSITE" id="PS52004">
    <property type="entry name" value="KS3_2"/>
    <property type="match status" value="1"/>
</dbReference>
<dbReference type="Pfam" id="PF13602">
    <property type="entry name" value="ADH_zinc_N_2"/>
    <property type="match status" value="1"/>
</dbReference>
<dbReference type="SMART" id="SM00825">
    <property type="entry name" value="PKS_KS"/>
    <property type="match status" value="1"/>
</dbReference>
<dbReference type="InterPro" id="IPR049900">
    <property type="entry name" value="PKS_mFAS_DH"/>
</dbReference>
<keyword evidence="1" id="KW-0596">Phosphopantetheine</keyword>
<dbReference type="SUPFAM" id="SSF47336">
    <property type="entry name" value="ACP-like"/>
    <property type="match status" value="1"/>
</dbReference>
<dbReference type="Gene3D" id="3.30.70.3290">
    <property type="match status" value="1"/>
</dbReference>
<dbReference type="Pfam" id="PF16197">
    <property type="entry name" value="KAsynt_C_assoc"/>
    <property type="match status" value="1"/>
</dbReference>
<evidence type="ECO:0000256" key="3">
    <source>
        <dbReference type="ARBA" id="ARBA00022679"/>
    </source>
</evidence>
<reference evidence="11 12" key="1">
    <citation type="submission" date="2019-04" db="EMBL/GenBank/DDBJ databases">
        <title>Fungal friends and foes A comparative genomics study of 23 Aspergillus species from section Flavi.</title>
        <authorList>
            <consortium name="DOE Joint Genome Institute"/>
            <person name="Kjaerbolling I."/>
            <person name="Vesth T.C."/>
            <person name="Frisvad J.C."/>
            <person name="Nybo J.L."/>
            <person name="Theobald S."/>
            <person name="Kildgaard S."/>
            <person name="Petersen T.I."/>
            <person name="Kuo A."/>
            <person name="Sato A."/>
            <person name="Lyhne E.K."/>
            <person name="Kogle M.E."/>
            <person name="Wiebenga A."/>
            <person name="Kun R.S."/>
            <person name="Lubbers R.J."/>
            <person name="Makela M.R."/>
            <person name="Barry K."/>
            <person name="Chovatia M."/>
            <person name="Clum A."/>
            <person name="Daum C."/>
            <person name="Haridas S."/>
            <person name="He G."/>
            <person name="LaButti K."/>
            <person name="Lipzen A."/>
            <person name="Mondo S."/>
            <person name="Pangilinan J."/>
            <person name="Riley R."/>
            <person name="Salamov A."/>
            <person name="Simmons B.A."/>
            <person name="Magnuson J.K."/>
            <person name="Henrissat B."/>
            <person name="Mortensen U.H."/>
            <person name="Larsen T.O."/>
            <person name="De vries R.P."/>
            <person name="Grigoriev I.V."/>
            <person name="Machida M."/>
            <person name="Baker S.E."/>
            <person name="Andersen M.R."/>
        </authorList>
    </citation>
    <scope>NUCLEOTIDE SEQUENCE [LARGE SCALE GENOMIC DNA]</scope>
    <source>
        <strain evidence="11 12">CBS 126849</strain>
    </source>
</reference>
<feature type="domain" description="Ketosynthase family 3 (KS3)" evidence="9">
    <location>
        <begin position="4"/>
        <end position="429"/>
    </location>
</feature>
<evidence type="ECO:0000256" key="1">
    <source>
        <dbReference type="ARBA" id="ARBA00022450"/>
    </source>
</evidence>
<protein>
    <submittedName>
        <fullName evidence="11">Putative polyketide synthase</fullName>
    </submittedName>
</protein>
<dbReference type="InterPro" id="IPR018201">
    <property type="entry name" value="Ketoacyl_synth_AS"/>
</dbReference>
<dbReference type="InterPro" id="IPR029063">
    <property type="entry name" value="SAM-dependent_MTases_sf"/>
</dbReference>
<dbReference type="Gene3D" id="3.40.50.720">
    <property type="entry name" value="NAD(P)-binding Rossmann-like Domain"/>
    <property type="match status" value="1"/>
</dbReference>
<dbReference type="InterPro" id="IPR011032">
    <property type="entry name" value="GroES-like_sf"/>
</dbReference>
<dbReference type="SUPFAM" id="SSF50129">
    <property type="entry name" value="GroES-like"/>
    <property type="match status" value="1"/>
</dbReference>
<evidence type="ECO:0000256" key="4">
    <source>
        <dbReference type="ARBA" id="ARBA00023002"/>
    </source>
</evidence>
<dbReference type="EMBL" id="ML733393">
    <property type="protein sequence ID" value="KAB8225746.1"/>
    <property type="molecule type" value="Genomic_DNA"/>
</dbReference>
<dbReference type="Pfam" id="PF02801">
    <property type="entry name" value="Ketoacyl-synt_C"/>
    <property type="match status" value="1"/>
</dbReference>
<dbReference type="InterPro" id="IPR001227">
    <property type="entry name" value="Ac_transferase_dom_sf"/>
</dbReference>
<dbReference type="Gene3D" id="3.40.47.10">
    <property type="match status" value="1"/>
</dbReference>
<dbReference type="Gene3D" id="1.10.1200.10">
    <property type="entry name" value="ACP-like"/>
    <property type="match status" value="1"/>
</dbReference>
<dbReference type="InterPro" id="IPR049551">
    <property type="entry name" value="PKS_DH_C"/>
</dbReference>
<dbReference type="SUPFAM" id="SSF53901">
    <property type="entry name" value="Thiolase-like"/>
    <property type="match status" value="1"/>
</dbReference>
<dbReference type="InterPro" id="IPR014030">
    <property type="entry name" value="Ketoacyl_synth_N"/>
</dbReference>
<dbReference type="CDD" id="cd00833">
    <property type="entry name" value="PKS"/>
    <property type="match status" value="1"/>
</dbReference>
<dbReference type="FunFam" id="3.40.50.720:FF:000209">
    <property type="entry name" value="Polyketide synthase Pks12"/>
    <property type="match status" value="1"/>
</dbReference>
<dbReference type="InterPro" id="IPR050091">
    <property type="entry name" value="PKS_NRPS_Biosynth_Enz"/>
</dbReference>
<dbReference type="InterPro" id="IPR020841">
    <property type="entry name" value="PKS_Beta-ketoAc_synthase_dom"/>
</dbReference>
<evidence type="ECO:0000256" key="5">
    <source>
        <dbReference type="ARBA" id="ARBA00023268"/>
    </source>
</evidence>
<dbReference type="Pfam" id="PF14765">
    <property type="entry name" value="PS-DH"/>
    <property type="match status" value="1"/>
</dbReference>
<feature type="active site" description="Proton acceptor; for dehydratase activity" evidence="7">
    <location>
        <position position="997"/>
    </location>
</feature>
<dbReference type="Pfam" id="PF21089">
    <property type="entry name" value="PKS_DH_N"/>
    <property type="match status" value="1"/>
</dbReference>
<dbReference type="PROSITE" id="PS50075">
    <property type="entry name" value="CARRIER"/>
    <property type="match status" value="1"/>
</dbReference>
<dbReference type="InterPro" id="IPR016039">
    <property type="entry name" value="Thiolase-like"/>
</dbReference>
<dbReference type="InterPro" id="IPR014031">
    <property type="entry name" value="Ketoacyl_synth_C"/>
</dbReference>
<evidence type="ECO:0000259" key="10">
    <source>
        <dbReference type="PROSITE" id="PS52019"/>
    </source>
</evidence>
<dbReference type="SUPFAM" id="SSF51735">
    <property type="entry name" value="NAD(P)-binding Rossmann-fold domains"/>
    <property type="match status" value="2"/>
</dbReference>
<dbReference type="InterPro" id="IPR036291">
    <property type="entry name" value="NAD(P)-bd_dom_sf"/>
</dbReference>
<dbReference type="InterPro" id="IPR016036">
    <property type="entry name" value="Malonyl_transacylase_ACP-bd"/>
</dbReference>
<dbReference type="Gene3D" id="3.90.180.10">
    <property type="entry name" value="Medium-chain alcohol dehydrogenases, catalytic domain"/>
    <property type="match status" value="1"/>
</dbReference>
<feature type="active site" description="Proton donor; for dehydratase activity" evidence="7">
    <location>
        <position position="1190"/>
    </location>
</feature>
<organism evidence="11 12">
    <name type="scientific">Aspergillus novoparasiticus</name>
    <dbReference type="NCBI Taxonomy" id="986946"/>
    <lineage>
        <taxon>Eukaryota</taxon>
        <taxon>Fungi</taxon>
        <taxon>Dikarya</taxon>
        <taxon>Ascomycota</taxon>
        <taxon>Pezizomycotina</taxon>
        <taxon>Eurotiomycetes</taxon>
        <taxon>Eurotiomycetidae</taxon>
        <taxon>Eurotiales</taxon>
        <taxon>Aspergillaceae</taxon>
        <taxon>Aspergillus</taxon>
        <taxon>Aspergillus subgen. Circumdati</taxon>
    </lineage>
</organism>
<feature type="domain" description="PKS/mFAS DH" evidence="10">
    <location>
        <begin position="965"/>
        <end position="1280"/>
    </location>
</feature>
<dbReference type="GO" id="GO:0004315">
    <property type="term" value="F:3-oxoacyl-[acyl-carrier-protein] synthase activity"/>
    <property type="evidence" value="ECO:0007669"/>
    <property type="project" value="InterPro"/>
</dbReference>
<keyword evidence="6" id="KW-0012">Acyltransferase</keyword>
<dbReference type="PROSITE" id="PS00606">
    <property type="entry name" value="KS3_1"/>
    <property type="match status" value="1"/>
</dbReference>
<dbReference type="Pfam" id="PF23114">
    <property type="entry name" value="NAD-bd_HRPKS_sdrA"/>
    <property type="match status" value="1"/>
</dbReference>
<dbReference type="InterPro" id="IPR013968">
    <property type="entry name" value="PKS_KR"/>
</dbReference>
<evidence type="ECO:0000256" key="2">
    <source>
        <dbReference type="ARBA" id="ARBA00022553"/>
    </source>
</evidence>
<feature type="region of interest" description="N-terminal hotdog fold" evidence="7">
    <location>
        <begin position="965"/>
        <end position="1098"/>
    </location>
</feature>
<dbReference type="InterPro" id="IPR016035">
    <property type="entry name" value="Acyl_Trfase/lysoPLipase"/>
</dbReference>
<dbReference type="Gene3D" id="3.40.50.150">
    <property type="entry name" value="Vaccinia Virus protein VP39"/>
    <property type="match status" value="1"/>
</dbReference>
<dbReference type="InterPro" id="IPR014043">
    <property type="entry name" value="Acyl_transferase_dom"/>
</dbReference>
<evidence type="ECO:0000313" key="12">
    <source>
        <dbReference type="Proteomes" id="UP000326799"/>
    </source>
</evidence>
<dbReference type="InterPro" id="IPR049552">
    <property type="entry name" value="PKS_DH_N"/>
</dbReference>
<evidence type="ECO:0000256" key="7">
    <source>
        <dbReference type="PROSITE-ProRule" id="PRU01363"/>
    </source>
</evidence>
<dbReference type="InterPro" id="IPR020807">
    <property type="entry name" value="PKS_DH"/>
</dbReference>
<feature type="domain" description="Carrier" evidence="8">
    <location>
        <begin position="2355"/>
        <end position="2430"/>
    </location>
</feature>
<sequence>MKDSTAIAVIGLSLGFPQDVTTSDALWELMWNKRNTATKVPPDRLNIDSIYHPDRHRRGQVPVSHGHFMNRDLAAFDAPFFDTSMPDAASMDPQQRLLLEYAYTALENAGLPMEKIAGTKTSVYTGSFSTDWMQMQYKDSEESKTTTALGVQASCNANRVSWFFNFKGNSANIDTACSSSLVCLDLGFRDLQSGRQDMSIVAGSNVILSPDNLHSLSNLNMLSPDGQCYSFDHRANGYSRGEGVAVLVLKRVTDAVRDNDTIRGIIRNTGCNQDGRTSSLTLPSSEMQARLIQDTYINGGLSMQPTRYFEAHGTGTPVGDPTEAKALGSASGQVRTVDDPLWVGSVKSNVGHLEGASGIAGVIRAMLVLEKGIILPNANFARVNPDIDINSLQIQFPMQPTPWPTKGLRRASVNSFGNSGTNAHVILDDVFHFLTENQLSAHHLTVRDPPISPVLEQTFSRSLVHKSHNPSSKQNRPRLLVFSANNDAGVRRQASAYAEHFTKFAGALDSTYLDHLAYTLASRRSSLPWKTTAIVSSVQDLTQIDRTLPPATRSKSNPGLVFVFAGQGAQWAGMGRELMTLFPEFNQSLERSEKTLLGLGSSWYLRDEILRQKDSRINTPELAQPCCTAVQVALVDLLHSWNVNASAVVGHSSGEVAAAYCVGALSAAAALKVAYHRGAVCTVLASCALGLEGTMMSVGLSEEDVQPYLDELAVQVGEGDLVVACINSPRNVTVSGSIHHIDALKAILDRREIFAQKLSVNVAYHSSHMLRVADQYREVIKGLESGTSLTSEPGALMFSSVTGKRLLPSELLDPEYWVQNFVSQVRFVDAMATLLDTASEQAHRTVDRSHCNHFSVDIFVEISPHRSLHRPVTDTVWKLRNAQIKYTSLMVRGNDASLSTMRALGDMVCVGYPVRLDRVNHLEQNPNQHYVAIPDLPSYVFDHSQKYWNESRLSVRSRLGEVGKLDLLGKPVVDWNPLEPRWKNRLRGSEMPWIEDHLVNGVMIYPGAGMLVMAIEAANQITKEAAGVIGFEISEVHFRKPLHISEEPEGVETQFTIHLARDSVKPLHKPSEFRLFCYRNNEWQECCHGFIQAKYQADENPVTHGDENLTELATRRDVASSIEGSCQTPINRMHFYSSLKNIGMVEGPAFWRVKEGFYDDQYRVKATIGLFRWPKDGFPQPHIIHPTSLDSIFHLALIGYCHSGKRTIPTMIPSSLRRLYVSKSGLSYPDADEIQEYTWPETTDRRGACFSGFALNPSNGSLSAQFSDLRLTSIASSRDDSAPDPLDGRQLAYQIKYQPEPDFLDPRGLLLPREHAGRRNALTVKRFIDMLAHKKADLRILELNVGDLSSTKDMLHTLSMYNEAGEIIYPRYSSFTFSARSNDIVDERKIDLHDFPFVKFAVCDVSQGIATQKQYLEGPYDIILAPYSIQGSQMTLQNLKRLLSPIGKVLLFGGCSDPQFAEYDVPNCDIMQELAPNSELFYSGWELQSSESNNVPDPLVRVYSGRFLEFQTREIEKPVFLIMDATSAVQAQVARSLATQWAHHRIFNVRMGSLEEALAMGSIENVIFVVLLELDQPFLYEIGRDTYNALNSFFQRATHVLWPTFAGGTEAGRPEYHLIHGLARALRHEYPHLSVTVVALQETSNKRLSQWHLQTLTRLLFDKHANPNPLVIDSEFLELRGSLQIPRIVPSATVTHELNRRWQPRHSGLKSVKDCPPLELTLSSVGILDSLCFSEDTNAHAPLAADEVEIQTHAIGMNFRDLLVAMGQIPDAPMGQECAGVVLRAGTTASCKPGDRVIVAAPSTFKTVARGKMVIRIPDDMSFTTAAAIPAQFGTAWEAVNYLARLEKSETILIHAAAGGTGQAVIQIAQLIGATILATVGSTAKKNLLMNRYGIPENQIFYSRDTTFVAGVKRATAGRGVDVILNSLAGEGLLASLDCIAPGGRFIEIGRKDIDSNSKLPMSVLGKNVSFIVFDGSVFLRRHPSRCRNNLQLLVDMFSQGKLHPVEPFHVYDIGEVETVFRKVQMGESIGKFVLEVSPESRVQATLNTRPSFNMHPDSTFVLAGGLGGIGRAAARWMAKRGAKNLVLLSRHGPRTDAAVDLVNELRTGGVRVETPACDVTNLEAMKEVFGRLSSEMPPIKGVIQMSIVARDRLFSQMPYHDWKDAVNCKSLGSWNLHTVLPRGMDFFILLSSASGLAGIKGQANYDAGNTYEDALARYRVSQGEKATALDLGAMVDDGILAEDPSLLRRVLAYGTLEPITRAKFYGILDYCCDPARELVTPREAQIALGLGTGRGDGLESIDYQRQPMLHQLMLAGNRQQVGAGAGVGSGSAQHAISDREQIAASTSLEEAAQIAAEAIIKKLAKSLITMQEGSSVERDRPLSVLGVDSLLGIELRNWIVKQFKVDLAVFETQGAATLETLSLLVAQRCTKGGGDS</sequence>
<dbReference type="InterPro" id="IPR013154">
    <property type="entry name" value="ADH-like_N"/>
</dbReference>
<dbReference type="GO" id="GO:0006633">
    <property type="term" value="P:fatty acid biosynthetic process"/>
    <property type="evidence" value="ECO:0007669"/>
    <property type="project" value="InterPro"/>
</dbReference>
<evidence type="ECO:0000256" key="6">
    <source>
        <dbReference type="ARBA" id="ARBA00023315"/>
    </source>
</evidence>
<dbReference type="GO" id="GO:1901336">
    <property type="term" value="P:lactone biosynthetic process"/>
    <property type="evidence" value="ECO:0007669"/>
    <property type="project" value="UniProtKB-ARBA"/>
</dbReference>
<keyword evidence="4" id="KW-0560">Oxidoreductase</keyword>
<evidence type="ECO:0000313" key="11">
    <source>
        <dbReference type="EMBL" id="KAB8225746.1"/>
    </source>
</evidence>
<keyword evidence="2" id="KW-0597">Phosphoprotein</keyword>
<keyword evidence="12" id="KW-1185">Reference proteome</keyword>
<dbReference type="Gene3D" id="3.10.129.110">
    <property type="entry name" value="Polyketide synthase dehydratase"/>
    <property type="match status" value="1"/>
</dbReference>
<dbReference type="InterPro" id="IPR020843">
    <property type="entry name" value="ER"/>
</dbReference>
<dbReference type="GO" id="GO:0044550">
    <property type="term" value="P:secondary metabolite biosynthetic process"/>
    <property type="evidence" value="ECO:0007669"/>
    <property type="project" value="TreeGrafter"/>
</dbReference>
<dbReference type="InterPro" id="IPR009081">
    <property type="entry name" value="PP-bd_ACP"/>
</dbReference>
<dbReference type="SUPFAM" id="SSF55048">
    <property type="entry name" value="Probable ACP-binding domain of malonyl-CoA ACP transacylase"/>
    <property type="match status" value="1"/>
</dbReference>
<dbReference type="SMART" id="SM00829">
    <property type="entry name" value="PKS_ER"/>
    <property type="match status" value="1"/>
</dbReference>
<dbReference type="Pfam" id="PF00698">
    <property type="entry name" value="Acyl_transf_1"/>
    <property type="match status" value="1"/>
</dbReference>
<dbReference type="InterPro" id="IPR042104">
    <property type="entry name" value="PKS_dehydratase_sf"/>
</dbReference>
<dbReference type="Proteomes" id="UP000326799">
    <property type="component" value="Unassembled WGS sequence"/>
</dbReference>
<dbReference type="GO" id="GO:0031177">
    <property type="term" value="F:phosphopantetheine binding"/>
    <property type="evidence" value="ECO:0007669"/>
    <property type="project" value="InterPro"/>
</dbReference>
<dbReference type="SMART" id="SM00826">
    <property type="entry name" value="PKS_DH"/>
    <property type="match status" value="1"/>
</dbReference>
<dbReference type="InterPro" id="IPR056501">
    <property type="entry name" value="NAD-bd_HRPKS_sdrA"/>
</dbReference>
<dbReference type="Pfam" id="PF08240">
    <property type="entry name" value="ADH_N"/>
    <property type="match status" value="1"/>
</dbReference>
<dbReference type="Pfam" id="PF08659">
    <property type="entry name" value="KR"/>
    <property type="match status" value="1"/>
</dbReference>
<evidence type="ECO:0000259" key="8">
    <source>
        <dbReference type="PROSITE" id="PS50075"/>
    </source>
</evidence>
<evidence type="ECO:0000259" key="9">
    <source>
        <dbReference type="PROSITE" id="PS52004"/>
    </source>
</evidence>
<dbReference type="CDD" id="cd05195">
    <property type="entry name" value="enoyl_red"/>
    <property type="match status" value="1"/>
</dbReference>
<proteinExistence type="predicted"/>
<feature type="region of interest" description="C-terminal hotdog fold" evidence="7">
    <location>
        <begin position="1127"/>
        <end position="1280"/>
    </location>
</feature>
<dbReference type="PANTHER" id="PTHR43775:SF29">
    <property type="entry name" value="ASPERFURANONE POLYKETIDE SYNTHASE AFOG-RELATED"/>
    <property type="match status" value="1"/>
</dbReference>
<dbReference type="PROSITE" id="PS52019">
    <property type="entry name" value="PKS_MFAS_DH"/>
    <property type="match status" value="1"/>
</dbReference>
<accession>A0A5N6F7E5</accession>
<dbReference type="GO" id="GO:0016491">
    <property type="term" value="F:oxidoreductase activity"/>
    <property type="evidence" value="ECO:0007669"/>
    <property type="project" value="UniProtKB-KW"/>
</dbReference>
<dbReference type="SMART" id="SM00822">
    <property type="entry name" value="PKS_KR"/>
    <property type="match status" value="1"/>
</dbReference>
<dbReference type="InterPro" id="IPR036736">
    <property type="entry name" value="ACP-like_sf"/>
</dbReference>
<dbReference type="SMART" id="SM00827">
    <property type="entry name" value="PKS_AT"/>
    <property type="match status" value="1"/>
</dbReference>